<feature type="transmembrane region" description="Helical" evidence="8">
    <location>
        <begin position="295"/>
        <end position="315"/>
    </location>
</feature>
<dbReference type="InterPro" id="IPR026046">
    <property type="entry name" value="UBIAD1"/>
</dbReference>
<dbReference type="NCBIfam" id="NF004752">
    <property type="entry name" value="PRK06080.1-4"/>
    <property type="match status" value="1"/>
</dbReference>
<keyword evidence="5 8" id="KW-0812">Transmembrane</keyword>
<keyword evidence="3" id="KW-0474">Menaquinone biosynthesis</keyword>
<keyword evidence="6 8" id="KW-1133">Transmembrane helix</keyword>
<dbReference type="EMBL" id="JAENBO010000001">
    <property type="protein sequence ID" value="MBJ8325283.1"/>
    <property type="molecule type" value="Genomic_DNA"/>
</dbReference>
<feature type="transmembrane region" description="Helical" evidence="8">
    <location>
        <begin position="120"/>
        <end position="137"/>
    </location>
</feature>
<evidence type="ECO:0000256" key="2">
    <source>
        <dbReference type="ARBA" id="ARBA00004863"/>
    </source>
</evidence>
<keyword evidence="7 8" id="KW-0472">Membrane</keyword>
<dbReference type="Gene3D" id="1.10.357.140">
    <property type="entry name" value="UbiA prenyltransferase"/>
    <property type="match status" value="1"/>
</dbReference>
<feature type="transmembrane region" description="Helical" evidence="8">
    <location>
        <begin position="149"/>
        <end position="168"/>
    </location>
</feature>
<evidence type="ECO:0000313" key="10">
    <source>
        <dbReference type="Proteomes" id="UP000653045"/>
    </source>
</evidence>
<gene>
    <name evidence="9" type="ORF">JHK62_01140</name>
</gene>
<accession>A0ABS0ZGZ8</accession>
<evidence type="ECO:0000256" key="5">
    <source>
        <dbReference type="ARBA" id="ARBA00022692"/>
    </source>
</evidence>
<evidence type="ECO:0000256" key="4">
    <source>
        <dbReference type="ARBA" id="ARBA00022679"/>
    </source>
</evidence>
<dbReference type="PANTHER" id="PTHR13929">
    <property type="entry name" value="1,4-DIHYDROXY-2-NAPHTHOATE OCTAPRENYLTRANSFERASE"/>
    <property type="match status" value="1"/>
</dbReference>
<feature type="transmembrane region" description="Helical" evidence="8">
    <location>
        <begin position="226"/>
        <end position="244"/>
    </location>
</feature>
<dbReference type="InterPro" id="IPR044878">
    <property type="entry name" value="UbiA_sf"/>
</dbReference>
<protein>
    <submittedName>
        <fullName evidence="9">1,4-dihydroxy-2-naphthoate polyprenyltransferase</fullName>
        <ecNumber evidence="9">2.5.1.74</ecNumber>
    </submittedName>
</protein>
<feature type="transmembrane region" description="Helical" evidence="8">
    <location>
        <begin position="250"/>
        <end position="274"/>
    </location>
</feature>
<dbReference type="Pfam" id="PF01040">
    <property type="entry name" value="UbiA"/>
    <property type="match status" value="1"/>
</dbReference>
<feature type="transmembrane region" description="Helical" evidence="8">
    <location>
        <begin position="94"/>
        <end position="114"/>
    </location>
</feature>
<reference evidence="9 10" key="1">
    <citation type="journal article" date="2021" name="Int. J. Syst. Evol. Microbiol.">
        <title>Streptococcus vicugnae sp. nov., isolated from faeces of alpacas (Vicugna pacos) and cattle (Bos taurus), Streptococcus zalophi sp. nov., and Streptococcus pacificus sp. nov., isolated from respiratory tract of California sea lions (Zalophus californianus).</title>
        <authorList>
            <person name="Volokhov D.V."/>
            <person name="Zagorodnyaya T.A."/>
            <person name="Shen Z."/>
            <person name="Blom J."/>
            <person name="Furtak V.A."/>
            <person name="Eisenberg T."/>
            <person name="Fan P."/>
            <person name="Jeong K.C."/>
            <person name="Gao Y."/>
            <person name="Zhang S."/>
            <person name="Amselle M."/>
        </authorList>
    </citation>
    <scope>NUCLEOTIDE SEQUENCE [LARGE SCALE GENOMIC DNA]</scope>
    <source>
        <strain evidence="9 10">CSL7591</strain>
    </source>
</reference>
<evidence type="ECO:0000256" key="3">
    <source>
        <dbReference type="ARBA" id="ARBA00022428"/>
    </source>
</evidence>
<organism evidence="9 10">
    <name type="scientific">Streptococcus pacificus</name>
    <dbReference type="NCBI Taxonomy" id="2740577"/>
    <lineage>
        <taxon>Bacteria</taxon>
        <taxon>Bacillati</taxon>
        <taxon>Bacillota</taxon>
        <taxon>Bacilli</taxon>
        <taxon>Lactobacillales</taxon>
        <taxon>Streptococcaceae</taxon>
        <taxon>Streptococcus</taxon>
    </lineage>
</organism>
<dbReference type="InterPro" id="IPR000537">
    <property type="entry name" value="UbiA_prenyltransferase"/>
</dbReference>
<feature type="transmembrane region" description="Helical" evidence="8">
    <location>
        <begin position="188"/>
        <end position="214"/>
    </location>
</feature>
<dbReference type="RefSeq" id="WP_199574844.1">
    <property type="nucleotide sequence ID" value="NZ_JAENBO010000001.1"/>
</dbReference>
<dbReference type="EC" id="2.5.1.74" evidence="9"/>
<evidence type="ECO:0000256" key="7">
    <source>
        <dbReference type="ARBA" id="ARBA00023136"/>
    </source>
</evidence>
<evidence type="ECO:0000256" key="1">
    <source>
        <dbReference type="ARBA" id="ARBA00004141"/>
    </source>
</evidence>
<comment type="pathway">
    <text evidence="2">Quinol/quinone metabolism; menaquinone biosynthesis.</text>
</comment>
<dbReference type="GO" id="GO:0046428">
    <property type="term" value="F:1,4-dihydroxy-2-naphthoate polyprenyltransferase activity"/>
    <property type="evidence" value="ECO:0007669"/>
    <property type="project" value="UniProtKB-EC"/>
</dbReference>
<feature type="transmembrane region" description="Helical" evidence="8">
    <location>
        <begin position="43"/>
        <end position="63"/>
    </location>
</feature>
<dbReference type="PANTHER" id="PTHR13929:SF0">
    <property type="entry name" value="UBIA PRENYLTRANSFERASE DOMAIN-CONTAINING PROTEIN 1"/>
    <property type="match status" value="1"/>
</dbReference>
<keyword evidence="10" id="KW-1185">Reference proteome</keyword>
<evidence type="ECO:0000313" key="9">
    <source>
        <dbReference type="EMBL" id="MBJ8325283.1"/>
    </source>
</evidence>
<dbReference type="PIRSF" id="PIRSF005355">
    <property type="entry name" value="UBIAD1"/>
    <property type="match status" value="1"/>
</dbReference>
<sequence>MQNKNLSLASFIEFVELRTKVASVFPMTIGFLWSQYYHHTFNVLNSIIFIIAVISFDMCTTAINNTVDFHKAIDASYKVEENVIGKYQLNLKQMVKIIFLLLGISIVFSIVLVFLTDIMLLPMGIICFLIGIFYTYGPKPLSRLPLGEIFSGVTMGFGIFFLALYIQLPKRMLSTQIDWSSLTISWHIGEIALVFLMSLPLVTLIANIMLANNLSDYEQDIKNKRFTLVHYIGKNNAVTLYTVLNLFPWFVWLVFILGQFVPWYGLVIYLFFPLNWKSLKRFRKEQIKSKTFIEAIKSFVLFSGLYVLTLLLGILF</sequence>
<proteinExistence type="predicted"/>
<evidence type="ECO:0000256" key="8">
    <source>
        <dbReference type="SAM" id="Phobius"/>
    </source>
</evidence>
<dbReference type="CDD" id="cd13962">
    <property type="entry name" value="PT_UbiA_UBIAD1"/>
    <property type="match status" value="1"/>
</dbReference>
<dbReference type="Proteomes" id="UP000653045">
    <property type="component" value="Unassembled WGS sequence"/>
</dbReference>
<comment type="caution">
    <text evidence="9">The sequence shown here is derived from an EMBL/GenBank/DDBJ whole genome shotgun (WGS) entry which is preliminary data.</text>
</comment>
<keyword evidence="4 9" id="KW-0808">Transferase</keyword>
<comment type="subcellular location">
    <subcellularLocation>
        <location evidence="1">Membrane</location>
        <topology evidence="1">Multi-pass membrane protein</topology>
    </subcellularLocation>
</comment>
<name>A0ABS0ZGZ8_9STRE</name>
<evidence type="ECO:0000256" key="6">
    <source>
        <dbReference type="ARBA" id="ARBA00022989"/>
    </source>
</evidence>